<dbReference type="STRING" id="1661398.A0A482VU47"/>
<comment type="caution">
    <text evidence="1">The sequence shown here is derived from an EMBL/GenBank/DDBJ whole genome shotgun (WGS) entry which is preliminary data.</text>
</comment>
<name>A0A482VU47_ASBVE</name>
<gene>
    <name evidence="1" type="ORF">BDFB_007332</name>
</gene>
<organism evidence="1 2">
    <name type="scientific">Asbolus verrucosus</name>
    <name type="common">Desert ironclad beetle</name>
    <dbReference type="NCBI Taxonomy" id="1661398"/>
    <lineage>
        <taxon>Eukaryota</taxon>
        <taxon>Metazoa</taxon>
        <taxon>Ecdysozoa</taxon>
        <taxon>Arthropoda</taxon>
        <taxon>Hexapoda</taxon>
        <taxon>Insecta</taxon>
        <taxon>Pterygota</taxon>
        <taxon>Neoptera</taxon>
        <taxon>Endopterygota</taxon>
        <taxon>Coleoptera</taxon>
        <taxon>Polyphaga</taxon>
        <taxon>Cucujiformia</taxon>
        <taxon>Tenebrionidae</taxon>
        <taxon>Pimeliinae</taxon>
        <taxon>Asbolus</taxon>
    </lineage>
</organism>
<dbReference type="EMBL" id="QDEB01063827">
    <property type="protein sequence ID" value="RZC36250.1"/>
    <property type="molecule type" value="Genomic_DNA"/>
</dbReference>
<evidence type="ECO:0000313" key="1">
    <source>
        <dbReference type="EMBL" id="RZC36250.1"/>
    </source>
</evidence>
<dbReference type="Proteomes" id="UP000292052">
    <property type="component" value="Unassembled WGS sequence"/>
</dbReference>
<accession>A0A482VU47</accession>
<keyword evidence="2" id="KW-1185">Reference proteome</keyword>
<protein>
    <submittedName>
        <fullName evidence="1">HIRA-like</fullName>
    </submittedName>
</protein>
<dbReference type="AlphaFoldDB" id="A0A482VU47"/>
<proteinExistence type="predicted"/>
<evidence type="ECO:0000313" key="2">
    <source>
        <dbReference type="Proteomes" id="UP000292052"/>
    </source>
</evidence>
<sequence>MIFKPGPECRLRLILDDLLGPTYISSKKSKFDENIMGKSKHVFLKEILEIIKTKLPWQRLYKEYKEQLDGYIES</sequence>
<dbReference type="OrthoDB" id="1741719at2759"/>
<reference evidence="1 2" key="1">
    <citation type="submission" date="2017-03" db="EMBL/GenBank/DDBJ databases">
        <title>Genome of the blue death feigning beetle - Asbolus verrucosus.</title>
        <authorList>
            <person name="Rider S.D."/>
        </authorList>
    </citation>
    <scope>NUCLEOTIDE SEQUENCE [LARGE SCALE GENOMIC DNA]</scope>
    <source>
        <strain evidence="1">Butters</strain>
        <tissue evidence="1">Head and leg muscle</tissue>
    </source>
</reference>